<dbReference type="InterPro" id="IPR003959">
    <property type="entry name" value="ATPase_AAA_core"/>
</dbReference>
<dbReference type="GO" id="GO:0051301">
    <property type="term" value="P:cell division"/>
    <property type="evidence" value="ECO:0007669"/>
    <property type="project" value="UniProtKB-KW"/>
</dbReference>
<dbReference type="CDD" id="cd19481">
    <property type="entry name" value="RecA-like_protease"/>
    <property type="match status" value="1"/>
</dbReference>
<dbReference type="EMBL" id="MK085997">
    <property type="protein sequence ID" value="QBX98382.1"/>
    <property type="molecule type" value="Genomic_DNA"/>
</dbReference>
<accession>A0A4D6C3W0</accession>
<dbReference type="SMART" id="SM00382">
    <property type="entry name" value="AAA"/>
    <property type="match status" value="1"/>
</dbReference>
<dbReference type="PANTHER" id="PTHR23077">
    <property type="entry name" value="AAA-FAMILY ATPASE"/>
    <property type="match status" value="1"/>
</dbReference>
<dbReference type="Gene3D" id="1.10.8.60">
    <property type="match status" value="1"/>
</dbReference>
<organism evidence="2">
    <name type="scientific">Chloropicon sp. RCC4434</name>
    <dbReference type="NCBI Taxonomy" id="2565277"/>
    <lineage>
        <taxon>Eukaryota</taxon>
        <taxon>Viridiplantae</taxon>
        <taxon>Chlorophyta</taxon>
        <taxon>Chloropicophyceae</taxon>
        <taxon>Chloropicales</taxon>
        <taxon>Chloropicaceae</taxon>
        <taxon>Chloropicon</taxon>
    </lineage>
</organism>
<keyword evidence="2" id="KW-0132">Cell division</keyword>
<keyword evidence="2" id="KW-0150">Chloroplast</keyword>
<sequence length="422" mass="48772">MPTVKKILHYQNNGITKTELVEVPQSWQDVAALGLNIYGIFWLANITVFCFEFLKKNPIYRTTIIWPKENLKRLEDIQLPDTTLNFLTEWICAVRSRNSSKKFLSVPKGILLVGPPGTAKTTLAQAIGHETNLPIICETISHFYSGPENQWSKIRNIFKLAQKWSPSILFLDDMGTLGNRPQDLINLTQKGVITPKIFQTRNQLNKTKSKQKPTNKEMNLLTHFLIELDGLQKRNNVFVIGATHSLEGIDPALLRPGRFEKVIHLKPLTTQQKIQLLQNLLKKNKHNLTQTDWAKLRPLTETLNGATIESIYHRLILQNQQTQEITLIQIEEAIQYFINQQKVKENPIKINTKKKQGKGLALKKWWIEEIATQLSSRPKKGWNNYYAQEPLGDWYQQAFVDNKSLPRWISKEDDFNEDELSE</sequence>
<dbReference type="InterPro" id="IPR050168">
    <property type="entry name" value="AAA_ATPase_domain"/>
</dbReference>
<dbReference type="InterPro" id="IPR027417">
    <property type="entry name" value="P-loop_NTPase"/>
</dbReference>
<keyword evidence="2" id="KW-0934">Plastid</keyword>
<dbReference type="Gene3D" id="3.40.50.300">
    <property type="entry name" value="P-loop containing nucleotide triphosphate hydrolases"/>
    <property type="match status" value="1"/>
</dbReference>
<evidence type="ECO:0000313" key="2">
    <source>
        <dbReference type="EMBL" id="QBX98382.1"/>
    </source>
</evidence>
<reference evidence="2" key="1">
    <citation type="journal article" date="2019" name="Genome Biol. Evol.">
        <title>Tracing the Evolution of the Plastome and Mitogenome in the Chloropicophyceae Uncovered Convergent tRNA Gene Losses and a Variant Plastid Genetic Code.</title>
        <authorList>
            <person name="Turmel M."/>
            <person name="Dos Santos A.L."/>
            <person name="Otis C."/>
            <person name="Sergerie R."/>
            <person name="Lemieux C."/>
        </authorList>
    </citation>
    <scope>NUCLEOTIDE SEQUENCE</scope>
</reference>
<gene>
    <name evidence="2" type="primary">ftsH</name>
</gene>
<dbReference type="GO" id="GO:0005524">
    <property type="term" value="F:ATP binding"/>
    <property type="evidence" value="ECO:0007669"/>
    <property type="project" value="InterPro"/>
</dbReference>
<dbReference type="InterPro" id="IPR003593">
    <property type="entry name" value="AAA+_ATPase"/>
</dbReference>
<protein>
    <submittedName>
        <fullName evidence="2">Cell division protein</fullName>
    </submittedName>
</protein>
<geneLocation type="chloroplast" evidence="2"/>
<proteinExistence type="predicted"/>
<evidence type="ECO:0000259" key="1">
    <source>
        <dbReference type="SMART" id="SM00382"/>
    </source>
</evidence>
<keyword evidence="2" id="KW-0131">Cell cycle</keyword>
<dbReference type="GO" id="GO:0016887">
    <property type="term" value="F:ATP hydrolysis activity"/>
    <property type="evidence" value="ECO:0007669"/>
    <property type="project" value="InterPro"/>
</dbReference>
<dbReference type="AlphaFoldDB" id="A0A4D6C3W0"/>
<feature type="domain" description="AAA+ ATPase" evidence="1">
    <location>
        <begin position="106"/>
        <end position="269"/>
    </location>
</feature>
<dbReference type="SUPFAM" id="SSF52540">
    <property type="entry name" value="P-loop containing nucleoside triphosphate hydrolases"/>
    <property type="match status" value="1"/>
</dbReference>
<dbReference type="Pfam" id="PF00004">
    <property type="entry name" value="AAA"/>
    <property type="match status" value="2"/>
</dbReference>
<name>A0A4D6C3W0_9CHLO</name>